<protein>
    <submittedName>
        <fullName evidence="1">Uncharacterized protein</fullName>
    </submittedName>
</protein>
<keyword evidence="2" id="KW-1185">Reference proteome</keyword>
<sequence length="62" mass="7236">MSQNPNPQDIESWKAKIERANRNNLFHHCQDCGYEWVASEPQPCRCGSSRIERIACWQFPDG</sequence>
<organism evidence="1 2">
    <name type="scientific">Phormidium yuhuli AB48</name>
    <dbReference type="NCBI Taxonomy" id="2940671"/>
    <lineage>
        <taxon>Bacteria</taxon>
        <taxon>Bacillati</taxon>
        <taxon>Cyanobacteriota</taxon>
        <taxon>Cyanophyceae</taxon>
        <taxon>Oscillatoriophycideae</taxon>
        <taxon>Oscillatoriales</taxon>
        <taxon>Oscillatoriaceae</taxon>
        <taxon>Phormidium</taxon>
        <taxon>Phormidium yuhuli</taxon>
    </lineage>
</organism>
<accession>A0ABY5AV90</accession>
<name>A0ABY5AV90_9CYAN</name>
<proteinExistence type="predicted"/>
<evidence type="ECO:0000313" key="1">
    <source>
        <dbReference type="EMBL" id="USR93209.1"/>
    </source>
</evidence>
<dbReference type="EMBL" id="CP098611">
    <property type="protein sequence ID" value="USR93209.1"/>
    <property type="molecule type" value="Genomic_DNA"/>
</dbReference>
<gene>
    <name evidence="1" type="ORF">NEA10_16645</name>
</gene>
<evidence type="ECO:0000313" key="2">
    <source>
        <dbReference type="Proteomes" id="UP001056708"/>
    </source>
</evidence>
<reference evidence="1" key="1">
    <citation type="submission" date="2022-06" db="EMBL/GenBank/DDBJ databases">
        <title>Genome sequence of Phormidium yuhuli AB48 isolated from an industrial photobioreactor environment.</title>
        <authorList>
            <person name="Qiu Y."/>
            <person name="Noonan A.J.C."/>
            <person name="Dofher K."/>
            <person name="Koch M."/>
            <person name="Kieft B."/>
            <person name="Lin X."/>
            <person name="Ziels R.M."/>
            <person name="Hallam S.J."/>
        </authorList>
    </citation>
    <scope>NUCLEOTIDE SEQUENCE</scope>
    <source>
        <strain evidence="1">AB48</strain>
    </source>
</reference>
<dbReference type="Proteomes" id="UP001056708">
    <property type="component" value="Chromosome"/>
</dbReference>